<dbReference type="InterPro" id="IPR036390">
    <property type="entry name" value="WH_DNA-bd_sf"/>
</dbReference>
<evidence type="ECO:0000256" key="3">
    <source>
        <dbReference type="ARBA" id="ARBA00023163"/>
    </source>
</evidence>
<dbReference type="GO" id="GO:0043200">
    <property type="term" value="P:response to amino acid"/>
    <property type="evidence" value="ECO:0007669"/>
    <property type="project" value="TreeGrafter"/>
</dbReference>
<dbReference type="InterPro" id="IPR019887">
    <property type="entry name" value="Tscrpt_reg_AsnC/Lrp_C"/>
</dbReference>
<dbReference type="SMART" id="SM00344">
    <property type="entry name" value="HTH_ASNC"/>
    <property type="match status" value="1"/>
</dbReference>
<dbReference type="SUPFAM" id="SSF46785">
    <property type="entry name" value="Winged helix' DNA-binding domain"/>
    <property type="match status" value="1"/>
</dbReference>
<evidence type="ECO:0000256" key="2">
    <source>
        <dbReference type="ARBA" id="ARBA00023125"/>
    </source>
</evidence>
<evidence type="ECO:0000259" key="4">
    <source>
        <dbReference type="PROSITE" id="PS50956"/>
    </source>
</evidence>
<dbReference type="PANTHER" id="PTHR30154">
    <property type="entry name" value="LEUCINE-RESPONSIVE REGULATORY PROTEIN"/>
    <property type="match status" value="1"/>
</dbReference>
<dbReference type="GO" id="GO:0006355">
    <property type="term" value="P:regulation of DNA-templated transcription"/>
    <property type="evidence" value="ECO:0007669"/>
    <property type="project" value="UniProtKB-ARBA"/>
</dbReference>
<accession>A0A947GE41</accession>
<dbReference type="GO" id="GO:0005829">
    <property type="term" value="C:cytosol"/>
    <property type="evidence" value="ECO:0007669"/>
    <property type="project" value="TreeGrafter"/>
</dbReference>
<dbReference type="EMBL" id="JAHHZF010000009">
    <property type="protein sequence ID" value="MBT9291482.1"/>
    <property type="molecule type" value="Genomic_DNA"/>
</dbReference>
<keyword evidence="1" id="KW-0805">Transcription regulation</keyword>
<dbReference type="SUPFAM" id="SSF54909">
    <property type="entry name" value="Dimeric alpha+beta barrel"/>
    <property type="match status" value="1"/>
</dbReference>
<dbReference type="Pfam" id="PF01037">
    <property type="entry name" value="AsnC_trans_reg"/>
    <property type="match status" value="1"/>
</dbReference>
<organism evidence="5 6">
    <name type="scientific">Prosthecodimorpha staleyi</name>
    <dbReference type="NCBI Taxonomy" id="2840188"/>
    <lineage>
        <taxon>Bacteria</taxon>
        <taxon>Pseudomonadati</taxon>
        <taxon>Pseudomonadota</taxon>
        <taxon>Alphaproteobacteria</taxon>
        <taxon>Hyphomicrobiales</taxon>
        <taxon>Ancalomicrobiaceae</taxon>
        <taxon>Prosthecodimorpha</taxon>
    </lineage>
</organism>
<keyword evidence="3" id="KW-0804">Transcription</keyword>
<keyword evidence="6" id="KW-1185">Reference proteome</keyword>
<dbReference type="InterPro" id="IPR036388">
    <property type="entry name" value="WH-like_DNA-bd_sf"/>
</dbReference>
<dbReference type="RefSeq" id="WP_261970020.1">
    <property type="nucleotide sequence ID" value="NZ_JAHHZF010000009.1"/>
</dbReference>
<dbReference type="Proteomes" id="UP000766595">
    <property type="component" value="Unassembled WGS sequence"/>
</dbReference>
<name>A0A947GE41_9HYPH</name>
<dbReference type="CDD" id="cd00090">
    <property type="entry name" value="HTH_ARSR"/>
    <property type="match status" value="1"/>
</dbReference>
<proteinExistence type="predicted"/>
<keyword evidence="2" id="KW-0238">DNA-binding</keyword>
<evidence type="ECO:0000256" key="1">
    <source>
        <dbReference type="ARBA" id="ARBA00023015"/>
    </source>
</evidence>
<dbReference type="PROSITE" id="PS50956">
    <property type="entry name" value="HTH_ASNC_2"/>
    <property type="match status" value="1"/>
</dbReference>
<dbReference type="Gene3D" id="3.30.70.920">
    <property type="match status" value="1"/>
</dbReference>
<sequence>MIALDGYDLRLLAALQTDGRLTNQELAERVHLSASQCSRRRQALEEAGVIRRYRAELDGERLGLGVTAFVNVQLSRHSEQNARRFRDVIADCDEVLEAHALTGDMDYLIKIAVRDLKSFADFVNSVLLAHETVAHVTSRIVIETLKSGGALPLKPGAGG</sequence>
<dbReference type="PANTHER" id="PTHR30154:SF46">
    <property type="entry name" value="TRANSCRIPTIONAL REGULATORY PROTEIN"/>
    <property type="match status" value="1"/>
</dbReference>
<evidence type="ECO:0000313" key="5">
    <source>
        <dbReference type="EMBL" id="MBT9291482.1"/>
    </source>
</evidence>
<dbReference type="Pfam" id="PF13412">
    <property type="entry name" value="HTH_24"/>
    <property type="match status" value="1"/>
</dbReference>
<dbReference type="Gene3D" id="1.10.10.10">
    <property type="entry name" value="Winged helix-like DNA-binding domain superfamily/Winged helix DNA-binding domain"/>
    <property type="match status" value="1"/>
</dbReference>
<dbReference type="AlphaFoldDB" id="A0A947GE41"/>
<feature type="domain" description="HTH asnC-type" evidence="4">
    <location>
        <begin position="4"/>
        <end position="65"/>
    </location>
</feature>
<gene>
    <name evidence="5" type="ORF">KL771_18595</name>
</gene>
<dbReference type="GO" id="GO:0043565">
    <property type="term" value="F:sequence-specific DNA binding"/>
    <property type="evidence" value="ECO:0007669"/>
    <property type="project" value="InterPro"/>
</dbReference>
<evidence type="ECO:0000313" key="6">
    <source>
        <dbReference type="Proteomes" id="UP000766595"/>
    </source>
</evidence>
<reference evidence="5 6" key="1">
    <citation type="submission" date="2021-06" db="EMBL/GenBank/DDBJ databases">
        <authorList>
            <person name="Grouzdev D.S."/>
            <person name="Koziaeva V."/>
        </authorList>
    </citation>
    <scope>NUCLEOTIDE SEQUENCE [LARGE SCALE GENOMIC DNA]</scope>
    <source>
        <strain evidence="5 6">22</strain>
    </source>
</reference>
<protein>
    <submittedName>
        <fullName evidence="5">Lrp/AsnC family transcriptional regulator</fullName>
    </submittedName>
</protein>
<dbReference type="InterPro" id="IPR019888">
    <property type="entry name" value="Tscrpt_reg_AsnC-like"/>
</dbReference>
<dbReference type="PRINTS" id="PR00033">
    <property type="entry name" value="HTHASNC"/>
</dbReference>
<dbReference type="InterPro" id="IPR011991">
    <property type="entry name" value="ArsR-like_HTH"/>
</dbReference>
<dbReference type="InterPro" id="IPR011008">
    <property type="entry name" value="Dimeric_a/b-barrel"/>
</dbReference>
<dbReference type="InterPro" id="IPR000485">
    <property type="entry name" value="AsnC-type_HTH_dom"/>
</dbReference>
<comment type="caution">
    <text evidence="5">The sequence shown here is derived from an EMBL/GenBank/DDBJ whole genome shotgun (WGS) entry which is preliminary data.</text>
</comment>